<dbReference type="SUPFAM" id="SSF49899">
    <property type="entry name" value="Concanavalin A-like lectins/glucanases"/>
    <property type="match status" value="1"/>
</dbReference>
<dbReference type="PANTHER" id="PTHR22906">
    <property type="entry name" value="PROPERDIN"/>
    <property type="match status" value="1"/>
</dbReference>
<dbReference type="VEuPathDB" id="VectorBase:GMOY008555"/>
<dbReference type="PANTHER" id="PTHR22906:SF43">
    <property type="entry name" value="PROPERDIN"/>
    <property type="match status" value="1"/>
</dbReference>
<evidence type="ECO:0000313" key="8">
    <source>
        <dbReference type="EnsemblMetazoa" id="GMOY008555-PA"/>
    </source>
</evidence>
<feature type="transmembrane region" description="Helical" evidence="7">
    <location>
        <begin position="31"/>
        <end position="51"/>
    </location>
</feature>
<keyword evidence="3" id="KW-0732">Signal</keyword>
<keyword evidence="2" id="KW-0964">Secreted</keyword>
<dbReference type="PhylomeDB" id="A0A1B0G5F9"/>
<dbReference type="AlphaFoldDB" id="A0A1B0G5F9"/>
<dbReference type="Pfam" id="PF00090">
    <property type="entry name" value="TSP_1"/>
    <property type="match status" value="1"/>
</dbReference>
<feature type="region of interest" description="Disordered" evidence="6">
    <location>
        <begin position="177"/>
        <end position="200"/>
    </location>
</feature>
<dbReference type="PROSITE" id="PS50092">
    <property type="entry name" value="TSP1"/>
    <property type="match status" value="1"/>
</dbReference>
<keyword evidence="9" id="KW-1185">Reference proteome</keyword>
<feature type="region of interest" description="Disordered" evidence="6">
    <location>
        <begin position="625"/>
        <end position="665"/>
    </location>
</feature>
<keyword evidence="7" id="KW-0812">Transmembrane</keyword>
<accession>A0A1B0G5F9</accession>
<dbReference type="InterPro" id="IPR013320">
    <property type="entry name" value="ConA-like_dom_sf"/>
</dbReference>
<name>A0A1B0G5F9_GLOMM</name>
<protein>
    <recommendedName>
        <fullName evidence="10">Laminin G domain-containing protein</fullName>
    </recommendedName>
</protein>
<feature type="compositionally biased region" description="Basic residues" evidence="6">
    <location>
        <begin position="653"/>
        <end position="664"/>
    </location>
</feature>
<evidence type="ECO:0000256" key="5">
    <source>
        <dbReference type="ARBA" id="ARBA00023157"/>
    </source>
</evidence>
<evidence type="ECO:0000256" key="3">
    <source>
        <dbReference type="ARBA" id="ARBA00022729"/>
    </source>
</evidence>
<feature type="compositionally biased region" description="Basic and acidic residues" evidence="6">
    <location>
        <begin position="68"/>
        <end position="80"/>
    </location>
</feature>
<feature type="region of interest" description="Disordered" evidence="6">
    <location>
        <begin position="336"/>
        <end position="362"/>
    </location>
</feature>
<dbReference type="SUPFAM" id="SSF82895">
    <property type="entry name" value="TSP-1 type 1 repeat"/>
    <property type="match status" value="1"/>
</dbReference>
<evidence type="ECO:0000256" key="2">
    <source>
        <dbReference type="ARBA" id="ARBA00022525"/>
    </source>
</evidence>
<feature type="compositionally biased region" description="Polar residues" evidence="6">
    <location>
        <begin position="352"/>
        <end position="362"/>
    </location>
</feature>
<organism evidence="8 9">
    <name type="scientific">Glossina morsitans morsitans</name>
    <name type="common">Savannah tsetse fly</name>
    <dbReference type="NCBI Taxonomy" id="37546"/>
    <lineage>
        <taxon>Eukaryota</taxon>
        <taxon>Metazoa</taxon>
        <taxon>Ecdysozoa</taxon>
        <taxon>Arthropoda</taxon>
        <taxon>Hexapoda</taxon>
        <taxon>Insecta</taxon>
        <taxon>Pterygota</taxon>
        <taxon>Neoptera</taxon>
        <taxon>Endopterygota</taxon>
        <taxon>Diptera</taxon>
        <taxon>Brachycera</taxon>
        <taxon>Muscomorpha</taxon>
        <taxon>Hippoboscoidea</taxon>
        <taxon>Glossinidae</taxon>
        <taxon>Glossina</taxon>
    </lineage>
</organism>
<evidence type="ECO:0000313" key="9">
    <source>
        <dbReference type="Proteomes" id="UP000092444"/>
    </source>
</evidence>
<feature type="compositionally biased region" description="Low complexity" evidence="6">
    <location>
        <begin position="336"/>
        <end position="351"/>
    </location>
</feature>
<dbReference type="InterPro" id="IPR052065">
    <property type="entry name" value="Compl_asym_regulator"/>
</dbReference>
<feature type="region of interest" description="Disordered" evidence="6">
    <location>
        <begin position="241"/>
        <end position="272"/>
    </location>
</feature>
<keyword evidence="5" id="KW-1015">Disulfide bond</keyword>
<dbReference type="Gene3D" id="2.20.100.10">
    <property type="entry name" value="Thrombospondin type-1 (TSP1) repeat"/>
    <property type="match status" value="1"/>
</dbReference>
<reference evidence="8" key="1">
    <citation type="submission" date="2020-05" db="UniProtKB">
        <authorList>
            <consortium name="EnsemblMetazoa"/>
        </authorList>
    </citation>
    <scope>IDENTIFICATION</scope>
    <source>
        <strain evidence="8">Yale</strain>
    </source>
</reference>
<dbReference type="InterPro" id="IPR036383">
    <property type="entry name" value="TSP1_rpt_sf"/>
</dbReference>
<feature type="compositionally biased region" description="Low complexity" evidence="6">
    <location>
        <begin position="632"/>
        <end position="652"/>
    </location>
</feature>
<dbReference type="Proteomes" id="UP000092444">
    <property type="component" value="Unassembled WGS sequence"/>
</dbReference>
<evidence type="ECO:0000256" key="1">
    <source>
        <dbReference type="ARBA" id="ARBA00004613"/>
    </source>
</evidence>
<feature type="region of interest" description="Disordered" evidence="6">
    <location>
        <begin position="61"/>
        <end position="83"/>
    </location>
</feature>
<feature type="compositionally biased region" description="Polar residues" evidence="6">
    <location>
        <begin position="245"/>
        <end position="258"/>
    </location>
</feature>
<keyword evidence="7" id="KW-1133">Transmembrane helix</keyword>
<dbReference type="STRING" id="37546.A0A1B0G5F9"/>
<sequence>MYNKQQSQIQIPPSLSMILQRKRCNRQIHESGTLCVLLTLAGLLLGSYAILQASEATPIVSSKSSGHNKQEQEQKQEHQEQQQQVNSVLCPHVSLAKLIKTSPVILKALGAHIFTNDDDEDLRVLQNSNDALLLKWQNEQNKILMSSTVAIASPPAQTFLPNTQGFRKTKTSSIWFTNSKSSRKNSEQTTQTKAQTQAQTFSDAASSRAAMLASLNADAILITLTPETVYKGASLLKMTPGAEQAQRNMQSNSGLGTESSYNAGNGGGNSTGSINSSESSYLYEGQLNATVQPLSCFDQNLLKLLPSELIVFGKLLTVRQQQQQQGLDDLLSRQPQYGSENQQQQNHQQIQSASLGSFFPSPQSPSEDILKISINGLHRWSAQFENYIWKHLGWDDWSDFTVCSVACGKGVQQRFRRCLLDNPMVDLNMEHYKAINMNADKGDANDSLVFEDDAMFSEQQQITENDDISIDGDEHGDGNDGSEIRMNGRNLMRELVNNVVMRKSEIVAEPMQQEFYEFSGFTTVNAGSNTDDILHHDQHVANTDMLSTNNKLKSLKWASGEDTTPSPLHVIEPVKSKSRLSDVKVQQQRQQIQHDFVEDQEVQWGQNDRELEAMRLFEAHLNSESQEELQMLSTPSTDTLSSSTGSGTTTNRKNARKRKRHKTTKTFSTMSCEGYNIEQRNCNTFECNDDINDLMKFYTKKYSNGDEANGASSMASDGNATPTDNVQIPASSSNEISGNLLSTVSISLERTIASEVGGIASASSNAPGSSTSVGGIAATTPSNIGYVFSWRNTLNFTIMLTLRVKNDSKVSSNGATTSSSSRSSSSCGSGTIFSIRNVTHNLYLESCKDGLRLYLERDKTTEMLPIKFKLCDYHWHQISIRQHLKYSSIYVTRPFAALQPTVLPFMLWSTFCPPHPHSGELIFSEPFHVLPEATTAVKKLR</sequence>
<evidence type="ECO:0008006" key="10">
    <source>
        <dbReference type="Google" id="ProtNLM"/>
    </source>
</evidence>
<comment type="subcellular location">
    <subcellularLocation>
        <location evidence="1">Secreted</location>
    </subcellularLocation>
</comment>
<keyword evidence="7" id="KW-0472">Membrane</keyword>
<evidence type="ECO:0000256" key="7">
    <source>
        <dbReference type="SAM" id="Phobius"/>
    </source>
</evidence>
<feature type="region of interest" description="Disordered" evidence="6">
    <location>
        <begin position="809"/>
        <end position="828"/>
    </location>
</feature>
<evidence type="ECO:0000256" key="4">
    <source>
        <dbReference type="ARBA" id="ARBA00022737"/>
    </source>
</evidence>
<proteinExistence type="predicted"/>
<dbReference type="EMBL" id="CCAG010000312">
    <property type="status" value="NOT_ANNOTATED_CDS"/>
    <property type="molecule type" value="Genomic_DNA"/>
</dbReference>
<dbReference type="SMART" id="SM00209">
    <property type="entry name" value="TSP1"/>
    <property type="match status" value="1"/>
</dbReference>
<keyword evidence="4" id="KW-0677">Repeat</keyword>
<dbReference type="InterPro" id="IPR000884">
    <property type="entry name" value="TSP1_rpt"/>
</dbReference>
<feature type="compositionally biased region" description="Low complexity" evidence="6">
    <location>
        <begin position="188"/>
        <end position="200"/>
    </location>
</feature>
<evidence type="ECO:0000256" key="6">
    <source>
        <dbReference type="SAM" id="MobiDB-lite"/>
    </source>
</evidence>
<dbReference type="EnsemblMetazoa" id="GMOY008555-RA">
    <property type="protein sequence ID" value="GMOY008555-PA"/>
    <property type="gene ID" value="GMOY008555"/>
</dbReference>